<dbReference type="AlphaFoldDB" id="A0A0G4MRZ8"/>
<dbReference type="Proteomes" id="UP000044602">
    <property type="component" value="Unassembled WGS sequence"/>
</dbReference>
<reference evidence="2" key="1">
    <citation type="submission" date="2015-05" db="EMBL/GenBank/DDBJ databases">
        <authorList>
            <person name="Fogelqvist Johan"/>
        </authorList>
    </citation>
    <scope>NUCLEOTIDE SEQUENCE [LARGE SCALE GENOMIC DNA]</scope>
</reference>
<evidence type="ECO:0000313" key="2">
    <source>
        <dbReference type="Proteomes" id="UP000044602"/>
    </source>
</evidence>
<accession>A0A0G4MRZ8</accession>
<keyword evidence="2" id="KW-1185">Reference proteome</keyword>
<protein>
    <submittedName>
        <fullName evidence="1">Uncharacterized protein</fullName>
    </submittedName>
</protein>
<evidence type="ECO:0000313" key="1">
    <source>
        <dbReference type="EMBL" id="CRK36989.1"/>
    </source>
</evidence>
<gene>
    <name evidence="1" type="ORF">BN1708_020183</name>
</gene>
<proteinExistence type="predicted"/>
<name>A0A0G4MRZ8_VERLO</name>
<organism evidence="1 2">
    <name type="scientific">Verticillium longisporum</name>
    <name type="common">Verticillium dahliae var. longisporum</name>
    <dbReference type="NCBI Taxonomy" id="100787"/>
    <lineage>
        <taxon>Eukaryota</taxon>
        <taxon>Fungi</taxon>
        <taxon>Dikarya</taxon>
        <taxon>Ascomycota</taxon>
        <taxon>Pezizomycotina</taxon>
        <taxon>Sordariomycetes</taxon>
        <taxon>Hypocreomycetidae</taxon>
        <taxon>Glomerellales</taxon>
        <taxon>Plectosphaerellaceae</taxon>
        <taxon>Verticillium</taxon>
    </lineage>
</organism>
<dbReference type="EMBL" id="CVQH01024509">
    <property type="protein sequence ID" value="CRK36989.1"/>
    <property type="molecule type" value="Genomic_DNA"/>
</dbReference>
<sequence>MTPPYYTWPSSAQNTLSSSLFYTTAPAP</sequence>